<name>A0A1U9NH81_9BACT</name>
<dbReference type="InterPro" id="IPR001940">
    <property type="entry name" value="Peptidase_S1C"/>
</dbReference>
<evidence type="ECO:0000256" key="16">
    <source>
        <dbReference type="SAM" id="SignalP"/>
    </source>
</evidence>
<dbReference type="NCBIfam" id="TIGR02037">
    <property type="entry name" value="degP_htrA_DO"/>
    <property type="match status" value="1"/>
</dbReference>
<evidence type="ECO:0000256" key="7">
    <source>
        <dbReference type="ARBA" id="ARBA00022729"/>
    </source>
</evidence>
<dbReference type="Pfam" id="PF17820">
    <property type="entry name" value="PDZ_6"/>
    <property type="match status" value="1"/>
</dbReference>
<feature type="binding site" evidence="15">
    <location>
        <position position="59"/>
    </location>
    <ligand>
        <name>substrate</name>
    </ligand>
</feature>
<feature type="active site" description="Charge relay system" evidence="14">
    <location>
        <position position="226"/>
    </location>
</feature>
<evidence type="ECO:0000256" key="4">
    <source>
        <dbReference type="ARBA" id="ARBA00013035"/>
    </source>
</evidence>
<dbReference type="FunFam" id="2.40.10.10:FF:000001">
    <property type="entry name" value="Periplasmic serine protease DegS"/>
    <property type="match status" value="1"/>
</dbReference>
<feature type="binding site" evidence="15">
    <location>
        <position position="149"/>
    </location>
    <ligand>
        <name>substrate</name>
    </ligand>
</feature>
<dbReference type="AlphaFoldDB" id="A0A1U9NH81"/>
<evidence type="ECO:0000313" key="19">
    <source>
        <dbReference type="Proteomes" id="UP000189674"/>
    </source>
</evidence>
<dbReference type="PRINTS" id="PR00834">
    <property type="entry name" value="PROTEASES2C"/>
</dbReference>
<evidence type="ECO:0000256" key="10">
    <source>
        <dbReference type="ARBA" id="ARBA00022801"/>
    </source>
</evidence>
<dbReference type="PROSITE" id="PS50106">
    <property type="entry name" value="PDZ"/>
    <property type="match status" value="2"/>
</dbReference>
<evidence type="ECO:0000256" key="3">
    <source>
        <dbReference type="ARBA" id="ARBA00010541"/>
    </source>
</evidence>
<comment type="similarity">
    <text evidence="3">Belongs to the peptidase S1C family.</text>
</comment>
<dbReference type="Gene3D" id="2.30.42.10">
    <property type="match status" value="2"/>
</dbReference>
<dbReference type="PANTHER" id="PTHR22939:SF129">
    <property type="entry name" value="SERINE PROTEASE HTRA2, MITOCHONDRIAL"/>
    <property type="match status" value="1"/>
</dbReference>
<reference evidence="19" key="1">
    <citation type="submission" date="2017-02" db="EMBL/GenBank/DDBJ databases">
        <title>Comparative genomics and description of representatives of a novel lineage of planctomycetes thriving in anoxic sediments.</title>
        <authorList>
            <person name="Spring S."/>
            <person name="Bunk B."/>
            <person name="Sproer C."/>
        </authorList>
    </citation>
    <scope>NUCLEOTIDE SEQUENCE [LARGE SCALE GENOMIC DNA]</scope>
    <source>
        <strain evidence="19">ST-NAGAB-D1</strain>
    </source>
</reference>
<keyword evidence="8" id="KW-0677">Repeat</keyword>
<comment type="catalytic activity">
    <reaction evidence="1">
        <text>Acts on substrates that are at least partially unfolded. The cleavage site P1 residue is normally between a pair of hydrophobic residues, such as Val-|-Val.</text>
        <dbReference type="EC" id="3.4.21.107"/>
    </reaction>
</comment>
<dbReference type="RefSeq" id="WP_146659397.1">
    <property type="nucleotide sequence ID" value="NZ_CP019791.1"/>
</dbReference>
<dbReference type="EC" id="3.4.21.107" evidence="4"/>
<evidence type="ECO:0000256" key="5">
    <source>
        <dbReference type="ARBA" id="ARBA00013958"/>
    </source>
</evidence>
<dbReference type="InterPro" id="IPR009003">
    <property type="entry name" value="Peptidase_S1_PA"/>
</dbReference>
<feature type="binding site" evidence="15">
    <location>
        <position position="119"/>
    </location>
    <ligand>
        <name>substrate</name>
    </ligand>
</feature>
<dbReference type="STRING" id="1936003.STSP2_00422"/>
<dbReference type="KEGG" id="alus:STSP2_00422"/>
<evidence type="ECO:0000256" key="12">
    <source>
        <dbReference type="ARBA" id="ARBA00023016"/>
    </source>
</evidence>
<comment type="subcellular location">
    <subcellularLocation>
        <location evidence="2">Periplasm</location>
    </subcellularLocation>
</comment>
<keyword evidence="11" id="KW-0720">Serine protease</keyword>
<feature type="active site" description="Charge relay system" evidence="14">
    <location>
        <position position="149"/>
    </location>
</feature>
<dbReference type="SMART" id="SM00228">
    <property type="entry name" value="PDZ"/>
    <property type="match status" value="2"/>
</dbReference>
<feature type="binding site" evidence="15">
    <location>
        <begin position="224"/>
        <end position="226"/>
    </location>
    <ligand>
        <name>substrate</name>
    </ligand>
</feature>
<dbReference type="PANTHER" id="PTHR22939">
    <property type="entry name" value="SERINE PROTEASE FAMILY S1C HTRA-RELATED"/>
    <property type="match status" value="1"/>
</dbReference>
<organism evidence="18 19">
    <name type="scientific">Anaerohalosphaera lusitana</name>
    <dbReference type="NCBI Taxonomy" id="1936003"/>
    <lineage>
        <taxon>Bacteria</taxon>
        <taxon>Pseudomonadati</taxon>
        <taxon>Planctomycetota</taxon>
        <taxon>Phycisphaerae</taxon>
        <taxon>Sedimentisphaerales</taxon>
        <taxon>Anaerohalosphaeraceae</taxon>
        <taxon>Anaerohalosphaera</taxon>
    </lineage>
</organism>
<dbReference type="InterPro" id="IPR041489">
    <property type="entry name" value="PDZ_6"/>
</dbReference>
<evidence type="ECO:0000313" key="18">
    <source>
        <dbReference type="EMBL" id="AQT67279.1"/>
    </source>
</evidence>
<proteinExistence type="inferred from homology"/>
<keyword evidence="10 18" id="KW-0378">Hydrolase</keyword>
<evidence type="ECO:0000256" key="11">
    <source>
        <dbReference type="ARBA" id="ARBA00022825"/>
    </source>
</evidence>
<keyword evidence="19" id="KW-1185">Reference proteome</keyword>
<feature type="chain" id="PRO_5012120698" description="Probable periplasmic serine endoprotease DegP-like" evidence="16">
    <location>
        <begin position="26"/>
        <end position="479"/>
    </location>
</feature>
<dbReference type="GO" id="GO:0006515">
    <property type="term" value="P:protein quality control for misfolded or incompletely synthesized proteins"/>
    <property type="evidence" value="ECO:0007669"/>
    <property type="project" value="TreeGrafter"/>
</dbReference>
<dbReference type="Proteomes" id="UP000189674">
    <property type="component" value="Chromosome"/>
</dbReference>
<evidence type="ECO:0000256" key="8">
    <source>
        <dbReference type="ARBA" id="ARBA00022737"/>
    </source>
</evidence>
<dbReference type="EMBL" id="CP019791">
    <property type="protein sequence ID" value="AQT67279.1"/>
    <property type="molecule type" value="Genomic_DNA"/>
</dbReference>
<protein>
    <recommendedName>
        <fullName evidence="5">Probable periplasmic serine endoprotease DegP-like</fullName>
        <ecNumber evidence="4">3.4.21.107</ecNumber>
    </recommendedName>
    <alternativeName>
        <fullName evidence="13">Protease Do</fullName>
    </alternativeName>
</protein>
<evidence type="ECO:0000256" key="15">
    <source>
        <dbReference type="PIRSR" id="PIRSR611782-2"/>
    </source>
</evidence>
<dbReference type="InterPro" id="IPR036034">
    <property type="entry name" value="PDZ_sf"/>
</dbReference>
<evidence type="ECO:0000256" key="2">
    <source>
        <dbReference type="ARBA" id="ARBA00004418"/>
    </source>
</evidence>
<feature type="domain" description="PDZ" evidence="17">
    <location>
        <begin position="270"/>
        <end position="361"/>
    </location>
</feature>
<dbReference type="InterPro" id="IPR011782">
    <property type="entry name" value="Pept_S1C_Do"/>
</dbReference>
<gene>
    <name evidence="18" type="primary">mucD_1</name>
    <name evidence="18" type="ORF">STSP2_00422</name>
</gene>
<keyword evidence="6 18" id="KW-0645">Protease</keyword>
<evidence type="ECO:0000259" key="17">
    <source>
        <dbReference type="PROSITE" id="PS50106"/>
    </source>
</evidence>
<dbReference type="GO" id="GO:0004252">
    <property type="term" value="F:serine-type endopeptidase activity"/>
    <property type="evidence" value="ECO:0007669"/>
    <property type="project" value="InterPro"/>
</dbReference>
<dbReference type="Gene3D" id="2.40.10.120">
    <property type="match status" value="1"/>
</dbReference>
<dbReference type="OrthoDB" id="248175at2"/>
<evidence type="ECO:0000256" key="14">
    <source>
        <dbReference type="PIRSR" id="PIRSR611782-1"/>
    </source>
</evidence>
<keyword evidence="9" id="KW-0574">Periplasm</keyword>
<feature type="domain" description="PDZ" evidence="17">
    <location>
        <begin position="377"/>
        <end position="467"/>
    </location>
</feature>
<dbReference type="SUPFAM" id="SSF50494">
    <property type="entry name" value="Trypsin-like serine proteases"/>
    <property type="match status" value="1"/>
</dbReference>
<accession>A0A1U9NH81</accession>
<evidence type="ECO:0000256" key="1">
    <source>
        <dbReference type="ARBA" id="ARBA00001772"/>
    </source>
</evidence>
<dbReference type="Pfam" id="PF13365">
    <property type="entry name" value="Trypsin_2"/>
    <property type="match status" value="1"/>
</dbReference>
<feature type="signal peptide" evidence="16">
    <location>
        <begin position="1"/>
        <end position="25"/>
    </location>
</feature>
<dbReference type="InterPro" id="IPR001478">
    <property type="entry name" value="PDZ"/>
</dbReference>
<evidence type="ECO:0000256" key="9">
    <source>
        <dbReference type="ARBA" id="ARBA00022764"/>
    </source>
</evidence>
<evidence type="ECO:0000256" key="13">
    <source>
        <dbReference type="ARBA" id="ARBA00032850"/>
    </source>
</evidence>
<evidence type="ECO:0000256" key="6">
    <source>
        <dbReference type="ARBA" id="ARBA00022670"/>
    </source>
</evidence>
<dbReference type="FunFam" id="2.40.10.120:FF:000007">
    <property type="entry name" value="Periplasmic serine endoprotease DegP-like"/>
    <property type="match status" value="1"/>
</dbReference>
<feature type="active site" description="Charge relay system" evidence="14">
    <location>
        <position position="119"/>
    </location>
</feature>
<dbReference type="GO" id="GO:0042597">
    <property type="term" value="C:periplasmic space"/>
    <property type="evidence" value="ECO:0007669"/>
    <property type="project" value="UniProtKB-SubCell"/>
</dbReference>
<dbReference type="Pfam" id="PF13180">
    <property type="entry name" value="PDZ_2"/>
    <property type="match status" value="1"/>
</dbReference>
<keyword evidence="7 16" id="KW-0732">Signal</keyword>
<keyword evidence="12" id="KW-0346">Stress response</keyword>
<sequence precursor="true">MKSLKRTVFLTTLITAFALPSQTFSAEENHGIATLRETSQAFTKVAQKAIPAVVSVQVEKEIQASSRGGMPRGFPFEDDFFERFFGPEFRQRQQQPRIQRGQGSGFIISKDGYILTNNHVVGEADKIKVILTDSREFEAELVGADPKSDVAVIKVESDEDLPVIELGTSEDLRIGEWVIAVGNPFGLTETVTVGVVSAKGRGIGITGAEGYEDFIQTDAAINPGNSGGPLLNIEGKAIGVNTAIFSQSGGYMGIGFAIPMDMAKVIKDQLIEKGKVTRGYIGIYLDNVDADLADYFDLEPGQGVQVTDVVEDTPAKKAGLKEGDIILEVNGEAVEGVQPFRNDVALLTPGTEVELLVMRDGEKREMELTVGSLEDAQMATAMSDIAEKLGLQVQEMTEELAERFDYTAGSGVIVSEVSPASPAARAGIEPGMAIMSVNRQEVNSVEQFNEALAQSENNRVLLLVRDGRFTQWVVLNYED</sequence>
<dbReference type="SUPFAM" id="SSF50156">
    <property type="entry name" value="PDZ domain-like"/>
    <property type="match status" value="2"/>
</dbReference>